<keyword evidence="1" id="KW-1133">Transmembrane helix</keyword>
<sequence length="137" mass="15915">MNYRFMKKTVIFLFLICSPYVLMLIVNETIRSTTNNQAGVIHGYKTMNISKPVKDKCTWACHNDTTYCKNNHVKTLKPYFEYTDPTYFGIINLLHSTGNYGVANIVFLVLLIPLLILYFILKAIDLNIKTKRLKNKK</sequence>
<dbReference type="AlphaFoldDB" id="N1WS25"/>
<protein>
    <submittedName>
        <fullName evidence="2">Uncharacterized protein</fullName>
    </submittedName>
</protein>
<evidence type="ECO:0000256" key="1">
    <source>
        <dbReference type="SAM" id="Phobius"/>
    </source>
</evidence>
<evidence type="ECO:0000313" key="2">
    <source>
        <dbReference type="EMBL" id="EMY79924.1"/>
    </source>
</evidence>
<reference evidence="2 3" key="1">
    <citation type="journal article" date="2014" name="Genome Biol. Evol.">
        <title>Extensive gene acquisition in the extremely psychrophilic bacterial species Psychroflexus torquis and the link to sea-ice ecosystem specialism.</title>
        <authorList>
            <person name="Feng S."/>
            <person name="Powell S.M."/>
            <person name="Wilson R."/>
            <person name="Bowman J.P."/>
        </authorList>
    </citation>
    <scope>NUCLEOTIDE SEQUENCE [LARGE SCALE GENOMIC DNA]</scope>
    <source>
        <strain evidence="2 3">ACAM 44</strain>
    </source>
</reference>
<evidence type="ECO:0000313" key="3">
    <source>
        <dbReference type="Proteomes" id="UP000012317"/>
    </source>
</evidence>
<name>N1WS25_9FLAO</name>
<accession>N1WS25</accession>
<dbReference type="EMBL" id="APLF01000026">
    <property type="protein sequence ID" value="EMY79924.1"/>
    <property type="molecule type" value="Genomic_DNA"/>
</dbReference>
<comment type="caution">
    <text evidence="2">The sequence shown here is derived from an EMBL/GenBank/DDBJ whole genome shotgun (WGS) entry which is preliminary data.</text>
</comment>
<keyword evidence="1" id="KW-0472">Membrane</keyword>
<gene>
    <name evidence="2" type="ORF">pgond44_14453</name>
</gene>
<keyword evidence="3" id="KW-1185">Reference proteome</keyword>
<feature type="transmembrane region" description="Helical" evidence="1">
    <location>
        <begin position="102"/>
        <end position="121"/>
    </location>
</feature>
<dbReference type="Proteomes" id="UP000012317">
    <property type="component" value="Unassembled WGS sequence"/>
</dbReference>
<keyword evidence="1" id="KW-0812">Transmembrane</keyword>
<organism evidence="2 3">
    <name type="scientific">Psychroflexus gondwanensis ACAM 44</name>
    <dbReference type="NCBI Taxonomy" id="1189619"/>
    <lineage>
        <taxon>Bacteria</taxon>
        <taxon>Pseudomonadati</taxon>
        <taxon>Bacteroidota</taxon>
        <taxon>Flavobacteriia</taxon>
        <taxon>Flavobacteriales</taxon>
        <taxon>Flavobacteriaceae</taxon>
        <taxon>Psychroflexus</taxon>
    </lineage>
</organism>
<proteinExistence type="predicted"/>
<dbReference type="eggNOG" id="ENOG50330EY">
    <property type="taxonomic scope" value="Bacteria"/>
</dbReference>